<evidence type="ECO:0000313" key="10">
    <source>
        <dbReference type="EMBL" id="KAL2796552.1"/>
    </source>
</evidence>
<dbReference type="PRINTS" id="PR00420">
    <property type="entry name" value="RNGMNOXGNASE"/>
</dbReference>
<evidence type="ECO:0000256" key="4">
    <source>
        <dbReference type="ARBA" id="ARBA00022827"/>
    </source>
</evidence>
<dbReference type="InterPro" id="IPR002938">
    <property type="entry name" value="FAD-bd"/>
</dbReference>
<keyword evidence="4" id="KW-0274">FAD</keyword>
<evidence type="ECO:0000256" key="2">
    <source>
        <dbReference type="ARBA" id="ARBA00007992"/>
    </source>
</evidence>
<dbReference type="Gene3D" id="3.50.50.60">
    <property type="entry name" value="FAD/NAD(P)-binding domain"/>
    <property type="match status" value="1"/>
</dbReference>
<dbReference type="Pfam" id="PF01494">
    <property type="entry name" value="FAD_binding_3"/>
    <property type="match status" value="1"/>
</dbReference>
<gene>
    <name evidence="10" type="ORF">BJX66DRAFT_323870</name>
</gene>
<accession>A0ABR4GC17</accession>
<dbReference type="EMBL" id="JBFTWV010000025">
    <property type="protein sequence ID" value="KAL2796552.1"/>
    <property type="molecule type" value="Genomic_DNA"/>
</dbReference>
<keyword evidence="6" id="KW-0503">Monooxygenase</keyword>
<dbReference type="PANTHER" id="PTHR13789:SF318">
    <property type="entry name" value="GERANYLGERANYL DIPHOSPHATE REDUCTASE"/>
    <property type="match status" value="1"/>
</dbReference>
<evidence type="ECO:0000256" key="7">
    <source>
        <dbReference type="SAM" id="MobiDB-lite"/>
    </source>
</evidence>
<feature type="signal peptide" evidence="8">
    <location>
        <begin position="1"/>
        <end position="18"/>
    </location>
</feature>
<feature type="chain" id="PRO_5045241800" description="FAD-binding domain-containing protein" evidence="8">
    <location>
        <begin position="19"/>
        <end position="442"/>
    </location>
</feature>
<evidence type="ECO:0000256" key="6">
    <source>
        <dbReference type="ARBA" id="ARBA00023033"/>
    </source>
</evidence>
<dbReference type="SUPFAM" id="SSF51905">
    <property type="entry name" value="FAD/NAD(P)-binding domain"/>
    <property type="match status" value="1"/>
</dbReference>
<protein>
    <recommendedName>
        <fullName evidence="9">FAD-binding domain-containing protein</fullName>
    </recommendedName>
</protein>
<keyword evidence="5" id="KW-0560">Oxidoreductase</keyword>
<evidence type="ECO:0000259" key="9">
    <source>
        <dbReference type="Pfam" id="PF01494"/>
    </source>
</evidence>
<evidence type="ECO:0000256" key="8">
    <source>
        <dbReference type="SAM" id="SignalP"/>
    </source>
</evidence>
<evidence type="ECO:0000313" key="11">
    <source>
        <dbReference type="Proteomes" id="UP001610563"/>
    </source>
</evidence>
<dbReference type="PANTHER" id="PTHR13789">
    <property type="entry name" value="MONOOXYGENASE"/>
    <property type="match status" value="1"/>
</dbReference>
<dbReference type="InterPro" id="IPR050493">
    <property type="entry name" value="FAD-dep_Monooxygenase_BioMet"/>
</dbReference>
<keyword evidence="8" id="KW-0732">Signal</keyword>
<evidence type="ECO:0000256" key="1">
    <source>
        <dbReference type="ARBA" id="ARBA00001974"/>
    </source>
</evidence>
<feature type="region of interest" description="Disordered" evidence="7">
    <location>
        <begin position="422"/>
        <end position="442"/>
    </location>
</feature>
<organism evidence="10 11">
    <name type="scientific">Aspergillus keveii</name>
    <dbReference type="NCBI Taxonomy" id="714993"/>
    <lineage>
        <taxon>Eukaryota</taxon>
        <taxon>Fungi</taxon>
        <taxon>Dikarya</taxon>
        <taxon>Ascomycota</taxon>
        <taxon>Pezizomycotina</taxon>
        <taxon>Eurotiomycetes</taxon>
        <taxon>Eurotiomycetidae</taxon>
        <taxon>Eurotiales</taxon>
        <taxon>Aspergillaceae</taxon>
        <taxon>Aspergillus</taxon>
        <taxon>Aspergillus subgen. Nidulantes</taxon>
    </lineage>
</organism>
<sequence length="442" mass="48777">MPLRVAIIGAGVGGLALAVAPQANPNLDVQVYERATELKEIGALVGVGPNALRTLEKLGVPDVLTDEVGWRSPSGIPMIFKHWRTGEILSTDQYHNVPDHRRHYARRHRAKLQQALLKRISRHIIHLGRKAESVKAIRAEGVTVNFTDGTSIKADVVIGADGIKSKIRYAFVPAHELTWLGDVVLRSTFDYSLVEDIREIPQDSSHFSGPNGFFFGTRIGSGGFGVTASFPVDSRNDGRYKEPVWNAPASVDTLRERFKDWAPVVPKIIDRVPRVRQYANVAGAELEHWSFEDRVTLLGDAAHTHGGAFATGVGLAIDDAYALGLAFDHVFPAAVAIGAMSPTRIREVFDLYEATRRPHTGKVLAVVHETRAKTADRLQKLFAGEPETDEDFRYRLTHRGDPVWVNEHDVEAAFVKVLEESASGQATPNTQVEDQVQEQSRL</sequence>
<keyword evidence="11" id="KW-1185">Reference proteome</keyword>
<name>A0ABR4GC17_9EURO</name>
<comment type="similarity">
    <text evidence="2">Belongs to the paxM FAD-dependent monooxygenase family.</text>
</comment>
<comment type="cofactor">
    <cofactor evidence="1">
        <name>FAD</name>
        <dbReference type="ChEBI" id="CHEBI:57692"/>
    </cofactor>
</comment>
<reference evidence="10 11" key="1">
    <citation type="submission" date="2024-07" db="EMBL/GenBank/DDBJ databases">
        <title>Section-level genome sequencing and comparative genomics of Aspergillus sections Usti and Cavernicolus.</title>
        <authorList>
            <consortium name="Lawrence Berkeley National Laboratory"/>
            <person name="Nybo J.L."/>
            <person name="Vesth T.C."/>
            <person name="Theobald S."/>
            <person name="Frisvad J.C."/>
            <person name="Larsen T.O."/>
            <person name="Kjaerboelling I."/>
            <person name="Rothschild-Mancinelli K."/>
            <person name="Lyhne E.K."/>
            <person name="Kogle M.E."/>
            <person name="Barry K."/>
            <person name="Clum A."/>
            <person name="Na H."/>
            <person name="Ledsgaard L."/>
            <person name="Lin J."/>
            <person name="Lipzen A."/>
            <person name="Kuo A."/>
            <person name="Riley R."/>
            <person name="Mondo S."/>
            <person name="Labutti K."/>
            <person name="Haridas S."/>
            <person name="Pangalinan J."/>
            <person name="Salamov A.A."/>
            <person name="Simmons B.A."/>
            <person name="Magnuson J.K."/>
            <person name="Chen J."/>
            <person name="Drula E."/>
            <person name="Henrissat B."/>
            <person name="Wiebenga A."/>
            <person name="Lubbers R.J."/>
            <person name="Gomes A.C."/>
            <person name="Makela M.R."/>
            <person name="Stajich J."/>
            <person name="Grigoriev I.V."/>
            <person name="Mortensen U.H."/>
            <person name="De Vries R.P."/>
            <person name="Baker S.E."/>
            <person name="Andersen M.R."/>
        </authorList>
    </citation>
    <scope>NUCLEOTIDE SEQUENCE [LARGE SCALE GENOMIC DNA]</scope>
    <source>
        <strain evidence="10 11">CBS 209.92</strain>
    </source>
</reference>
<dbReference type="Proteomes" id="UP001610563">
    <property type="component" value="Unassembled WGS sequence"/>
</dbReference>
<proteinExistence type="inferred from homology"/>
<evidence type="ECO:0000256" key="3">
    <source>
        <dbReference type="ARBA" id="ARBA00022630"/>
    </source>
</evidence>
<dbReference type="InterPro" id="IPR036188">
    <property type="entry name" value="FAD/NAD-bd_sf"/>
</dbReference>
<comment type="caution">
    <text evidence="10">The sequence shown here is derived from an EMBL/GenBank/DDBJ whole genome shotgun (WGS) entry which is preliminary data.</text>
</comment>
<evidence type="ECO:0000256" key="5">
    <source>
        <dbReference type="ARBA" id="ARBA00023002"/>
    </source>
</evidence>
<keyword evidence="3" id="KW-0285">Flavoprotein</keyword>
<feature type="domain" description="FAD-binding" evidence="9">
    <location>
        <begin position="4"/>
        <end position="331"/>
    </location>
</feature>